<accession>A0A6A6BWJ7</accession>
<dbReference type="Proteomes" id="UP000799537">
    <property type="component" value="Unassembled WGS sequence"/>
</dbReference>
<dbReference type="EMBL" id="ML993641">
    <property type="protein sequence ID" value="KAF2159204.1"/>
    <property type="molecule type" value="Genomic_DNA"/>
</dbReference>
<dbReference type="AlphaFoldDB" id="A0A6A6BWJ7"/>
<gene>
    <name evidence="2" type="ORF">M409DRAFT_61025</name>
</gene>
<dbReference type="GeneID" id="54567913"/>
<evidence type="ECO:0000313" key="2">
    <source>
        <dbReference type="EMBL" id="KAF2159204.1"/>
    </source>
</evidence>
<dbReference type="RefSeq" id="XP_033660093.1">
    <property type="nucleotide sequence ID" value="XM_033814641.1"/>
</dbReference>
<proteinExistence type="predicted"/>
<feature type="compositionally biased region" description="Polar residues" evidence="1">
    <location>
        <begin position="100"/>
        <end position="113"/>
    </location>
</feature>
<sequence>MPPSKAKKGYGLGGHQYTPKQRKASQAGTSNAEKEPDKWIADKHKAEKREAERASKAAGNSASTTLATSSTSRRSNSSRSKTPSTKAPKPTDTTPDPNLAAQTNINNSSTKNKGYSPRCPIPWDCDLCKHNMSDEEMEMMRKESRSECWIHEQLERPSRPLPTFEEEISISADMQTATSVSDLFDFAEPDWQEPALPRCAWPWSWFCGCCHKNVLTYHTEHHAAEG</sequence>
<protein>
    <submittedName>
        <fullName evidence="2">Uncharacterized protein</fullName>
    </submittedName>
</protein>
<feature type="region of interest" description="Disordered" evidence="1">
    <location>
        <begin position="1"/>
        <end position="115"/>
    </location>
</feature>
<organism evidence="2 3">
    <name type="scientific">Zasmidium cellare ATCC 36951</name>
    <dbReference type="NCBI Taxonomy" id="1080233"/>
    <lineage>
        <taxon>Eukaryota</taxon>
        <taxon>Fungi</taxon>
        <taxon>Dikarya</taxon>
        <taxon>Ascomycota</taxon>
        <taxon>Pezizomycotina</taxon>
        <taxon>Dothideomycetes</taxon>
        <taxon>Dothideomycetidae</taxon>
        <taxon>Mycosphaerellales</taxon>
        <taxon>Mycosphaerellaceae</taxon>
        <taxon>Zasmidium</taxon>
    </lineage>
</organism>
<name>A0A6A6BWJ7_ZASCE</name>
<feature type="compositionally biased region" description="Low complexity" evidence="1">
    <location>
        <begin position="56"/>
        <end position="97"/>
    </location>
</feature>
<keyword evidence="3" id="KW-1185">Reference proteome</keyword>
<evidence type="ECO:0000256" key="1">
    <source>
        <dbReference type="SAM" id="MobiDB-lite"/>
    </source>
</evidence>
<feature type="compositionally biased region" description="Basic and acidic residues" evidence="1">
    <location>
        <begin position="32"/>
        <end position="55"/>
    </location>
</feature>
<reference evidence="2" key="1">
    <citation type="journal article" date="2020" name="Stud. Mycol.">
        <title>101 Dothideomycetes genomes: a test case for predicting lifestyles and emergence of pathogens.</title>
        <authorList>
            <person name="Haridas S."/>
            <person name="Albert R."/>
            <person name="Binder M."/>
            <person name="Bloem J."/>
            <person name="Labutti K."/>
            <person name="Salamov A."/>
            <person name="Andreopoulos B."/>
            <person name="Baker S."/>
            <person name="Barry K."/>
            <person name="Bills G."/>
            <person name="Bluhm B."/>
            <person name="Cannon C."/>
            <person name="Castanera R."/>
            <person name="Culley D."/>
            <person name="Daum C."/>
            <person name="Ezra D."/>
            <person name="Gonzalez J."/>
            <person name="Henrissat B."/>
            <person name="Kuo A."/>
            <person name="Liang C."/>
            <person name="Lipzen A."/>
            <person name="Lutzoni F."/>
            <person name="Magnuson J."/>
            <person name="Mondo S."/>
            <person name="Nolan M."/>
            <person name="Ohm R."/>
            <person name="Pangilinan J."/>
            <person name="Park H.-J."/>
            <person name="Ramirez L."/>
            <person name="Alfaro M."/>
            <person name="Sun H."/>
            <person name="Tritt A."/>
            <person name="Yoshinaga Y."/>
            <person name="Zwiers L.-H."/>
            <person name="Turgeon B."/>
            <person name="Goodwin S."/>
            <person name="Spatafora J."/>
            <person name="Crous P."/>
            <person name="Grigoriev I."/>
        </authorList>
    </citation>
    <scope>NUCLEOTIDE SEQUENCE</scope>
    <source>
        <strain evidence="2">ATCC 36951</strain>
    </source>
</reference>
<evidence type="ECO:0000313" key="3">
    <source>
        <dbReference type="Proteomes" id="UP000799537"/>
    </source>
</evidence>